<dbReference type="InParanoid" id="A0A369JWW2"/>
<dbReference type="OrthoDB" id="417481at2759"/>
<dbReference type="InterPro" id="IPR034862">
    <property type="entry name" value="Fungal_Mei2-like_RRM3"/>
</dbReference>
<feature type="region of interest" description="Disordered" evidence="3">
    <location>
        <begin position="111"/>
        <end position="159"/>
    </location>
</feature>
<dbReference type="STRING" id="39966.A0A369JWW2"/>
<evidence type="ECO:0000256" key="2">
    <source>
        <dbReference type="PROSITE-ProRule" id="PRU00176"/>
    </source>
</evidence>
<organism evidence="5 6">
    <name type="scientific">Hypsizygus marmoreus</name>
    <name type="common">White beech mushroom</name>
    <name type="synonym">Agaricus marmoreus</name>
    <dbReference type="NCBI Taxonomy" id="39966"/>
    <lineage>
        <taxon>Eukaryota</taxon>
        <taxon>Fungi</taxon>
        <taxon>Dikarya</taxon>
        <taxon>Basidiomycota</taxon>
        <taxon>Agaricomycotina</taxon>
        <taxon>Agaricomycetes</taxon>
        <taxon>Agaricomycetidae</taxon>
        <taxon>Agaricales</taxon>
        <taxon>Tricholomatineae</taxon>
        <taxon>Lyophyllaceae</taxon>
        <taxon>Hypsizygus</taxon>
    </lineage>
</organism>
<evidence type="ECO:0000256" key="1">
    <source>
        <dbReference type="ARBA" id="ARBA00022884"/>
    </source>
</evidence>
<feature type="region of interest" description="Disordered" evidence="3">
    <location>
        <begin position="939"/>
        <end position="1006"/>
    </location>
</feature>
<dbReference type="Proteomes" id="UP000076154">
    <property type="component" value="Unassembled WGS sequence"/>
</dbReference>
<dbReference type="GO" id="GO:0003723">
    <property type="term" value="F:RNA binding"/>
    <property type="evidence" value="ECO:0007669"/>
    <property type="project" value="UniProtKB-UniRule"/>
</dbReference>
<dbReference type="InterPro" id="IPR007201">
    <property type="entry name" value="Mei2-like_Rrm_C"/>
</dbReference>
<feature type="compositionally biased region" description="Basic and acidic residues" evidence="3">
    <location>
        <begin position="86"/>
        <end position="95"/>
    </location>
</feature>
<protein>
    <recommendedName>
        <fullName evidence="4">RRM domain-containing protein</fullName>
    </recommendedName>
</protein>
<feature type="compositionally biased region" description="Basic and acidic residues" evidence="3">
    <location>
        <begin position="956"/>
        <end position="969"/>
    </location>
</feature>
<dbReference type="AlphaFoldDB" id="A0A369JWW2"/>
<reference evidence="5" key="1">
    <citation type="submission" date="2018-04" db="EMBL/GenBank/DDBJ databases">
        <title>Whole genome sequencing of Hypsizygus marmoreus.</title>
        <authorList>
            <person name="Choi I.-G."/>
            <person name="Min B."/>
            <person name="Kim J.-G."/>
            <person name="Kim S."/>
            <person name="Oh Y.-L."/>
            <person name="Kong W.-S."/>
            <person name="Park H."/>
            <person name="Jeong J."/>
            <person name="Song E.-S."/>
        </authorList>
    </citation>
    <scope>NUCLEOTIDE SEQUENCE [LARGE SCALE GENOMIC DNA]</scope>
    <source>
        <strain evidence="5">51987-8</strain>
    </source>
</reference>
<keyword evidence="1 2" id="KW-0694">RNA-binding</keyword>
<evidence type="ECO:0000313" key="5">
    <source>
        <dbReference type="EMBL" id="RDB25017.1"/>
    </source>
</evidence>
<proteinExistence type="predicted"/>
<feature type="domain" description="RRM" evidence="4">
    <location>
        <begin position="791"/>
        <end position="887"/>
    </location>
</feature>
<feature type="region of interest" description="Disordered" evidence="3">
    <location>
        <begin position="1"/>
        <end position="95"/>
    </location>
</feature>
<evidence type="ECO:0000256" key="3">
    <source>
        <dbReference type="SAM" id="MobiDB-lite"/>
    </source>
</evidence>
<dbReference type="Pfam" id="PF04059">
    <property type="entry name" value="RRM_2"/>
    <property type="match status" value="1"/>
</dbReference>
<dbReference type="InterPro" id="IPR000504">
    <property type="entry name" value="RRM_dom"/>
</dbReference>
<gene>
    <name evidence="5" type="ORF">Hypma_007836</name>
</gene>
<name>A0A369JWW2_HYPMA</name>
<feature type="compositionally biased region" description="Low complexity" evidence="3">
    <location>
        <begin position="128"/>
        <end position="145"/>
    </location>
</feature>
<dbReference type="InterPro" id="IPR012677">
    <property type="entry name" value="Nucleotide-bd_a/b_plait_sf"/>
</dbReference>
<dbReference type="PANTHER" id="PTHR23189">
    <property type="entry name" value="RNA RECOGNITION MOTIF-CONTAINING"/>
    <property type="match status" value="1"/>
</dbReference>
<evidence type="ECO:0000313" key="6">
    <source>
        <dbReference type="Proteomes" id="UP000076154"/>
    </source>
</evidence>
<feature type="region of interest" description="Disordered" evidence="3">
    <location>
        <begin position="541"/>
        <end position="583"/>
    </location>
</feature>
<sequence length="1006" mass="111584">MSPTNPESRSSIDLGSSVSRESPLFKAKVTRNHPPRLQHSPSLPNIWFPPHSGPIPPQFEDLAREPLLRPSTPPSGADDGPAAVDKPAKSKKVLDHRESLSFDDLSLDQTKPLNIQRRRRINREHGHSLLTPPLTPSSSLKTATSVGSTGNTDGSSELKESYGDEADYLSTRFLLLSNVSKTVRADILRASIVGSLTSTHVDVPSVSNNLAVPSLTVQIGPLSDDSIKGVFLRCQQTNGIAMLAFFDVRHAEIAKQIISLPSAGPLSSCVGEDPVKGETTPWIRCQFITAEELIEAIGNSTFLASTDATFYLAVEPTRYDNERELRVVDDRSDENRNLDTNILEKKEDTDGGINLAMLKNFLKSFGGLRSFCLASDKLDMKQSPAKIFHVEYYDVREAISAYTAIDGQALFGMKLKVFGREHTADVQSYRHQPQKSHPMSSDTAIEAPKNYVPFPQSLATYPSDATTPIGLPGQYSHTRERFQYFEDNQPRPRSISAGQDALVNHLPRSPVPSPTYFYMSNPTELDASHSRQTVGYPAYNGPGHSYAAEESLESDHTRSGHFDTGNSNTGGNEIPWNESSSHHDSGIFGSHHDCYYCPSRGSPSEASSDFYASCSTPSPFYYPPDQLLQSPHMQFSPQTPTRGPGYEYPHYPTPISSTMNMNMANWAFEQAMLSAPGRLPVGDAWVPHGPVSPNGQVVPFCPPPLSMPGPSMPYWISANKHEALVQHEPSIHAAHATYSVSPPPNSHYVQTPRAMPSLRGISSGHGRDTSAVKENNQVNLVKIEDGVDTRTTVMIKNIPNKMNDRDLTEYIGKVCPRRIDFLYLRMDFQNGCNVGYAFVNFITVQDLLHFARKKLGEKWNMFSSEKVLQMSYANYQGKEALVEKFKNSCIMDEREAWRPKIFYSEPGPEQGLPELFPAPTHLRRKERSSFNRGALYVPGVGRGMPAQVIPHPRRQHQQDDQRRSPRHGDIPGQSVEQMDGSALYPPVGTPHRRSQPKLWGRAQNAD</sequence>
<dbReference type="EMBL" id="LUEZ02000041">
    <property type="protein sequence ID" value="RDB25017.1"/>
    <property type="molecule type" value="Genomic_DNA"/>
</dbReference>
<accession>A0A369JWW2</accession>
<dbReference type="PROSITE" id="PS50102">
    <property type="entry name" value="RRM"/>
    <property type="match status" value="1"/>
</dbReference>
<keyword evidence="6" id="KW-1185">Reference proteome</keyword>
<dbReference type="InterPro" id="IPR035979">
    <property type="entry name" value="RBD_domain_sf"/>
</dbReference>
<feature type="compositionally biased region" description="Polar residues" evidence="3">
    <location>
        <begin position="146"/>
        <end position="155"/>
    </location>
</feature>
<comment type="caution">
    <text evidence="5">The sequence shown here is derived from an EMBL/GenBank/DDBJ whole genome shotgun (WGS) entry which is preliminary data.</text>
</comment>
<dbReference type="Gene3D" id="3.30.70.330">
    <property type="match status" value="1"/>
</dbReference>
<dbReference type="CDD" id="cd12532">
    <property type="entry name" value="RRM3_MEI2_fungi"/>
    <property type="match status" value="1"/>
</dbReference>
<feature type="compositionally biased region" description="Polar residues" evidence="3">
    <location>
        <begin position="1"/>
        <end position="20"/>
    </location>
</feature>
<dbReference type="SUPFAM" id="SSF54928">
    <property type="entry name" value="RNA-binding domain, RBD"/>
    <property type="match status" value="2"/>
</dbReference>
<evidence type="ECO:0000259" key="4">
    <source>
        <dbReference type="PROSITE" id="PS50102"/>
    </source>
</evidence>